<keyword evidence="3" id="KW-1003">Cell membrane</keyword>
<comment type="caution">
    <text evidence="16">The sequence shown here is derived from an EMBL/GenBank/DDBJ whole genome shotgun (WGS) entry which is preliminary data.</text>
</comment>
<keyword evidence="12" id="KW-0812">Transmembrane</keyword>
<dbReference type="RefSeq" id="WP_041052076.1">
    <property type="nucleotide sequence ID" value="NZ_JXAK01000082.1"/>
</dbReference>
<dbReference type="CDD" id="cd17536">
    <property type="entry name" value="REC_YesN-like"/>
    <property type="match status" value="1"/>
</dbReference>
<dbReference type="InterPro" id="IPR010559">
    <property type="entry name" value="Sig_transdc_His_kin_internal"/>
</dbReference>
<feature type="domain" description="Response regulatory" evidence="14">
    <location>
        <begin position="596"/>
        <end position="713"/>
    </location>
</feature>
<dbReference type="Pfam" id="PF06580">
    <property type="entry name" value="His_kinase"/>
    <property type="match status" value="1"/>
</dbReference>
<keyword evidence="9 12" id="KW-0472">Membrane</keyword>
<dbReference type="Pfam" id="PF02518">
    <property type="entry name" value="HATPase_c"/>
    <property type="match status" value="1"/>
</dbReference>
<keyword evidence="6" id="KW-0418">Kinase</keyword>
<keyword evidence="12" id="KW-1133">Transmembrane helix</keyword>
<dbReference type="PANTHER" id="PTHR42713">
    <property type="entry name" value="HISTIDINE KINASE-RELATED"/>
    <property type="match status" value="1"/>
</dbReference>
<evidence type="ECO:0000256" key="7">
    <source>
        <dbReference type="ARBA" id="ARBA00023015"/>
    </source>
</evidence>
<dbReference type="SMART" id="SM00448">
    <property type="entry name" value="REC"/>
    <property type="match status" value="1"/>
</dbReference>
<dbReference type="InterPro" id="IPR003660">
    <property type="entry name" value="HAMP_dom"/>
</dbReference>
<comment type="subcellular location">
    <subcellularLocation>
        <location evidence="2">Cell membrane</location>
        <topology evidence="2">Multi-pass membrane protein</topology>
    </subcellularLocation>
    <subcellularLocation>
        <location evidence="1">Cytoplasm</location>
    </subcellularLocation>
</comment>
<protein>
    <recommendedName>
        <fullName evidence="18">Histidine kinase</fullName>
    </recommendedName>
</protein>
<keyword evidence="10" id="KW-0804">Transcription</keyword>
<dbReference type="InterPro" id="IPR020449">
    <property type="entry name" value="Tscrpt_reg_AraC-type_HTH"/>
</dbReference>
<evidence type="ECO:0000256" key="6">
    <source>
        <dbReference type="ARBA" id="ARBA00022777"/>
    </source>
</evidence>
<gene>
    <name evidence="16" type="ORF">SD70_29195</name>
</gene>
<sequence>MFYSIRSQLAIMFACLLIIPSVSLAYLFWTKSAGVIRESIETSTVQTMDQYADSVNRITSQIMDAANQILGSSVTQKWLSMRMENNDFSNGDYLQQHFQMKKYLTAFQSNNSSILSINIFYKNWDIWNFGGSNYDQTPWYRNYAEQGMRWTSAHFDPRQNVDYLKKESVNSFLYPLSDLNNLTTEGFIKINIRTSLFQQPLDKLKLGQTGKFYLVDANGDSVLQQDNIALSDSVAKQIKQLDLENAPGTQPIRDLENHHLYFVRRLSPTGWLMIGEVSEDELYRKITVLRENVIWAVMILLGVTVCLAFWFSGGIARPLSQVVRSMGFVERGNFIKANAIIVGVKTKQNETGKLVSHFSTMIKRLQTYIETEFESNLRRRHAEYKALLLQINPHFLNNTLEVIHSLAAQGRNGDIQQVIEALGRMLRLTLKADSDLIRLEEEIAYIRAYTSILSACYGERVHFDIIEDPATKDCHIPKLLLQPLIENAVKYSLDAIEVAAITVAFQHVPEGLEIKIKDNGIGMSEDTIRNLALTLEANFVRDVLDSGEKGIGLKNVIARCRVYYGERFKLAIRSRLREGTEIVLLLPLNGGKPDDKVMIVDDVAEIRTGLRLKLDWPKLGFEICSEAANGKQALSVLEQHTANVIISDIRMPVMDGLELLKQCSVQFPSVKTIVFSGYDDFPYIQTALRCGAKDYLLKPILAGDLQSALIKIKKELDAEQERELAAFLQKDGDLHEAAKFPPLPGLQDWLAGNAEVQFATVEMRVPPHRLERDASRPELLRLAFQLLTREIASRYSEYVIAFHAHNWPNMMHFIIRLDGRLETARDFAEDIRRHVNDVLNVEAAIGVGVPVFGLEQWRAGFESGLLAWTRSSMDISSQVVHLGLDAADHHSFDMTHKQLESALEHVNEEQLLHLIDQMFRADKHATIQSYSFDVIRLCLFLDSVAKQHEIQDADIVTKIWKCTNAAWDYESRTKIVDQITAVALHISACLKEEKSKGGQEAVAAIQKYIQTHYAEEVSLTSIAGQFHYNIAYLSDLFKKQTGVTFSDYILNVRMEHARHLLQQSGFNLTDIAHMTGFSNASYFSHVFKSVHGVSPNAYRNSDKSG</sequence>
<dbReference type="SMART" id="SM00342">
    <property type="entry name" value="HTH_ARAC"/>
    <property type="match status" value="1"/>
</dbReference>
<keyword evidence="7" id="KW-0805">Transcription regulation</keyword>
<evidence type="ECO:0000256" key="3">
    <source>
        <dbReference type="ARBA" id="ARBA00022475"/>
    </source>
</evidence>
<evidence type="ECO:0000256" key="4">
    <source>
        <dbReference type="ARBA" id="ARBA00022553"/>
    </source>
</evidence>
<evidence type="ECO:0000313" key="17">
    <source>
        <dbReference type="Proteomes" id="UP000031967"/>
    </source>
</evidence>
<dbReference type="SMART" id="SM00387">
    <property type="entry name" value="HATPase_c"/>
    <property type="match status" value="1"/>
</dbReference>
<proteinExistence type="predicted"/>
<dbReference type="PRINTS" id="PR00032">
    <property type="entry name" value="HTHARAC"/>
</dbReference>
<evidence type="ECO:0000256" key="11">
    <source>
        <dbReference type="PROSITE-ProRule" id="PRU00169"/>
    </source>
</evidence>
<feature type="transmembrane region" description="Helical" evidence="12">
    <location>
        <begin position="293"/>
        <end position="316"/>
    </location>
</feature>
<evidence type="ECO:0000313" key="16">
    <source>
        <dbReference type="EMBL" id="KIL38013.1"/>
    </source>
</evidence>
<accession>A0ABR5ABD7</accession>
<evidence type="ECO:0000256" key="8">
    <source>
        <dbReference type="ARBA" id="ARBA00023125"/>
    </source>
</evidence>
<dbReference type="InterPro" id="IPR018060">
    <property type="entry name" value="HTH_AraC"/>
</dbReference>
<keyword evidence="4 11" id="KW-0597">Phosphoprotein</keyword>
<keyword evidence="5" id="KW-0808">Transferase</keyword>
<dbReference type="PANTHER" id="PTHR42713:SF2">
    <property type="entry name" value="TWO-COMPONENT SENSOR KINASE YESM"/>
    <property type="match status" value="1"/>
</dbReference>
<dbReference type="InterPro" id="IPR009057">
    <property type="entry name" value="Homeodomain-like_sf"/>
</dbReference>
<feature type="domain" description="HTH araC/xylS-type" evidence="13">
    <location>
        <begin position="1003"/>
        <end position="1101"/>
    </location>
</feature>
<dbReference type="Proteomes" id="UP000031967">
    <property type="component" value="Unassembled WGS sequence"/>
</dbReference>
<evidence type="ECO:0000256" key="1">
    <source>
        <dbReference type="ARBA" id="ARBA00004496"/>
    </source>
</evidence>
<dbReference type="PROSITE" id="PS50885">
    <property type="entry name" value="HAMP"/>
    <property type="match status" value="1"/>
</dbReference>
<dbReference type="InterPro" id="IPR011006">
    <property type="entry name" value="CheY-like_superfamily"/>
</dbReference>
<reference evidence="16 17" key="1">
    <citation type="submission" date="2014-12" db="EMBL/GenBank/DDBJ databases">
        <title>Draft genome sequence of Paenibacillus kamchatkensis strain B-2647.</title>
        <authorList>
            <person name="Karlyshev A.V."/>
            <person name="Kudryashova E.B."/>
        </authorList>
    </citation>
    <scope>NUCLEOTIDE SEQUENCE [LARGE SCALE GENOMIC DNA]</scope>
    <source>
        <strain evidence="16 17">VKM B-2647</strain>
    </source>
</reference>
<dbReference type="InterPro" id="IPR001789">
    <property type="entry name" value="Sig_transdc_resp-reg_receiver"/>
</dbReference>
<evidence type="ECO:0000256" key="5">
    <source>
        <dbReference type="ARBA" id="ARBA00022679"/>
    </source>
</evidence>
<dbReference type="PROSITE" id="PS50110">
    <property type="entry name" value="RESPONSE_REGULATORY"/>
    <property type="match status" value="1"/>
</dbReference>
<dbReference type="InterPro" id="IPR036890">
    <property type="entry name" value="HATPase_C_sf"/>
</dbReference>
<name>A0ABR5ABD7_9BACL</name>
<dbReference type="InterPro" id="IPR003594">
    <property type="entry name" value="HATPase_dom"/>
</dbReference>
<organism evidence="16 17">
    <name type="scientific">Gordoniibacillus kamchatkensis</name>
    <dbReference type="NCBI Taxonomy" id="1590651"/>
    <lineage>
        <taxon>Bacteria</taxon>
        <taxon>Bacillati</taxon>
        <taxon>Bacillota</taxon>
        <taxon>Bacilli</taxon>
        <taxon>Bacillales</taxon>
        <taxon>Paenibacillaceae</taxon>
        <taxon>Gordoniibacillus</taxon>
    </lineage>
</organism>
<evidence type="ECO:0000259" key="15">
    <source>
        <dbReference type="PROSITE" id="PS50885"/>
    </source>
</evidence>
<dbReference type="Gene3D" id="1.10.10.60">
    <property type="entry name" value="Homeodomain-like"/>
    <property type="match status" value="2"/>
</dbReference>
<keyword evidence="8" id="KW-0238">DNA-binding</keyword>
<evidence type="ECO:0000256" key="10">
    <source>
        <dbReference type="ARBA" id="ARBA00023163"/>
    </source>
</evidence>
<evidence type="ECO:0000256" key="2">
    <source>
        <dbReference type="ARBA" id="ARBA00004651"/>
    </source>
</evidence>
<evidence type="ECO:0000256" key="12">
    <source>
        <dbReference type="SAM" id="Phobius"/>
    </source>
</evidence>
<evidence type="ECO:0000259" key="13">
    <source>
        <dbReference type="PROSITE" id="PS01124"/>
    </source>
</evidence>
<feature type="domain" description="HAMP" evidence="15">
    <location>
        <begin position="313"/>
        <end position="370"/>
    </location>
</feature>
<dbReference type="Gene3D" id="6.10.340.10">
    <property type="match status" value="1"/>
</dbReference>
<dbReference type="SUPFAM" id="SSF52172">
    <property type="entry name" value="CheY-like"/>
    <property type="match status" value="1"/>
</dbReference>
<dbReference type="SUPFAM" id="SSF55874">
    <property type="entry name" value="ATPase domain of HSP90 chaperone/DNA topoisomerase II/histidine kinase"/>
    <property type="match status" value="1"/>
</dbReference>
<dbReference type="InterPro" id="IPR051552">
    <property type="entry name" value="HptR"/>
</dbReference>
<dbReference type="InterPro" id="IPR018062">
    <property type="entry name" value="HTH_AraC-typ_CS"/>
</dbReference>
<dbReference type="PROSITE" id="PS00041">
    <property type="entry name" value="HTH_ARAC_FAMILY_1"/>
    <property type="match status" value="1"/>
</dbReference>
<dbReference type="Gene3D" id="3.40.50.2300">
    <property type="match status" value="1"/>
</dbReference>
<dbReference type="SUPFAM" id="SSF46689">
    <property type="entry name" value="Homeodomain-like"/>
    <property type="match status" value="2"/>
</dbReference>
<dbReference type="Gene3D" id="3.30.565.10">
    <property type="entry name" value="Histidine kinase-like ATPase, C-terminal domain"/>
    <property type="match status" value="1"/>
</dbReference>
<dbReference type="EMBL" id="JXAK01000082">
    <property type="protein sequence ID" value="KIL38013.1"/>
    <property type="molecule type" value="Genomic_DNA"/>
</dbReference>
<evidence type="ECO:0000256" key="9">
    <source>
        <dbReference type="ARBA" id="ARBA00023136"/>
    </source>
</evidence>
<dbReference type="Pfam" id="PF00072">
    <property type="entry name" value="Response_reg"/>
    <property type="match status" value="1"/>
</dbReference>
<feature type="modified residue" description="4-aspartylphosphate" evidence="11">
    <location>
        <position position="648"/>
    </location>
</feature>
<evidence type="ECO:0008006" key="18">
    <source>
        <dbReference type="Google" id="ProtNLM"/>
    </source>
</evidence>
<evidence type="ECO:0000259" key="14">
    <source>
        <dbReference type="PROSITE" id="PS50110"/>
    </source>
</evidence>
<dbReference type="PROSITE" id="PS01124">
    <property type="entry name" value="HTH_ARAC_FAMILY_2"/>
    <property type="match status" value="1"/>
</dbReference>
<dbReference type="Pfam" id="PF12833">
    <property type="entry name" value="HTH_18"/>
    <property type="match status" value="1"/>
</dbReference>
<keyword evidence="17" id="KW-1185">Reference proteome</keyword>